<accession>A0A521FNE9</accession>
<evidence type="ECO:0000313" key="1">
    <source>
        <dbReference type="EMBL" id="SMO97669.1"/>
    </source>
</evidence>
<keyword evidence="2" id="KW-1185">Reference proteome</keyword>
<dbReference type="EMBL" id="FXTO01000038">
    <property type="protein sequence ID" value="SMO97669.1"/>
    <property type="molecule type" value="Genomic_DNA"/>
</dbReference>
<reference evidence="1 2" key="1">
    <citation type="submission" date="2017-05" db="EMBL/GenBank/DDBJ databases">
        <authorList>
            <person name="Varghese N."/>
            <person name="Submissions S."/>
        </authorList>
    </citation>
    <scope>NUCLEOTIDE SEQUENCE [LARGE SCALE GENOMIC DNA]</scope>
    <source>
        <strain evidence="1 2">DSM 29506</strain>
    </source>
</reference>
<name>A0A521FNE9_9RHOB</name>
<organism evidence="1 2">
    <name type="scientific">Thalassovita litoralis</name>
    <dbReference type="NCBI Taxonomy" id="1010611"/>
    <lineage>
        <taxon>Bacteria</taxon>
        <taxon>Pseudomonadati</taxon>
        <taxon>Pseudomonadota</taxon>
        <taxon>Alphaproteobacteria</taxon>
        <taxon>Rhodobacterales</taxon>
        <taxon>Roseobacteraceae</taxon>
        <taxon>Thalassovita</taxon>
    </lineage>
</organism>
<evidence type="ECO:0000313" key="2">
    <source>
        <dbReference type="Proteomes" id="UP000316030"/>
    </source>
</evidence>
<proteinExistence type="predicted"/>
<gene>
    <name evidence="1" type="ORF">SAMN06265173_1384</name>
</gene>
<dbReference type="RefSeq" id="WP_142494753.1">
    <property type="nucleotide sequence ID" value="NZ_FXTO01000038.1"/>
</dbReference>
<protein>
    <submittedName>
        <fullName evidence="1">Uncharacterized protein</fullName>
    </submittedName>
</protein>
<dbReference type="Proteomes" id="UP000316030">
    <property type="component" value="Unassembled WGS sequence"/>
</dbReference>
<dbReference type="AlphaFoldDB" id="A0A521FNE9"/>
<sequence length="95" mass="10224">MTDYLDIYPLVHRSGGWVLPWGEVATSAVLAGLFGADCSVVCLGPDGGSFAYDVAEDETEVIRVDYGPWLPLPNADLSGWRAEALVLVLDAIDRI</sequence>
<dbReference type="OrthoDB" id="7775956at2"/>